<evidence type="ECO:0000313" key="2">
    <source>
        <dbReference type="EMBL" id="KDB27367.1"/>
    </source>
</evidence>
<dbReference type="HOGENOM" id="CLU_021768_1_1_1"/>
<dbReference type="Pfam" id="PF01636">
    <property type="entry name" value="APH"/>
    <property type="match status" value="1"/>
</dbReference>
<dbReference type="CDD" id="cd05120">
    <property type="entry name" value="APH_ChoK_like"/>
    <property type="match status" value="1"/>
</dbReference>
<dbReference type="InterPro" id="IPR051678">
    <property type="entry name" value="AGP_Transferase"/>
</dbReference>
<organism evidence="2 3">
    <name type="scientific">Trichophyton interdigitale (strain MR816)</name>
    <dbReference type="NCBI Taxonomy" id="1215338"/>
    <lineage>
        <taxon>Eukaryota</taxon>
        <taxon>Fungi</taxon>
        <taxon>Dikarya</taxon>
        <taxon>Ascomycota</taxon>
        <taxon>Pezizomycotina</taxon>
        <taxon>Eurotiomycetes</taxon>
        <taxon>Eurotiomycetidae</taxon>
        <taxon>Onygenales</taxon>
        <taxon>Arthrodermataceae</taxon>
        <taxon>Trichophyton</taxon>
    </lineage>
</organism>
<proteinExistence type="predicted"/>
<dbReference type="InterPro" id="IPR002575">
    <property type="entry name" value="Aminoglycoside_PTrfase"/>
</dbReference>
<dbReference type="SUPFAM" id="SSF56112">
    <property type="entry name" value="Protein kinase-like (PK-like)"/>
    <property type="match status" value="1"/>
</dbReference>
<dbReference type="EMBL" id="AOKY01000065">
    <property type="protein sequence ID" value="KDB27367.1"/>
    <property type="molecule type" value="Genomic_DNA"/>
</dbReference>
<keyword evidence="3" id="KW-1185">Reference proteome</keyword>
<accession>A0A059JIR1</accession>
<dbReference type="Proteomes" id="UP000024533">
    <property type="component" value="Unassembled WGS sequence"/>
</dbReference>
<feature type="domain" description="Aminoglycoside phosphotransferase" evidence="1">
    <location>
        <begin position="339"/>
        <end position="522"/>
    </location>
</feature>
<dbReference type="InterPro" id="IPR011009">
    <property type="entry name" value="Kinase-like_dom_sf"/>
</dbReference>
<evidence type="ECO:0000313" key="3">
    <source>
        <dbReference type="Proteomes" id="UP000024533"/>
    </source>
</evidence>
<dbReference type="Gene3D" id="3.90.1200.10">
    <property type="match status" value="1"/>
</dbReference>
<sequence length="557" mass="63760">MAEKYHHDNDKYGKKFTRAFEMIDSAKLSAIEGIALSLFIGSARAPVVASKYVQDRVSQNSETCTLKETLRSIRQDLVTLARKMTCDHYVNPQTEAALYERDGGRCFISGRTLDVKPTYIISPSIRDDDDLLPGGYLRPLLEAAISPEETEKMFTLLNAQEDGSDLKNLLLMEPSIRHTFRNGHFQIIKQPYLEPPYLKDPAKLANGGWWIRRTPPGRVFVPTLPENDKLYAVPSTKNPETHPLPAMVLLSVHGIVSRPLRILEAEKRIEAGWPAQKPEPWTLGKIGITCLRTALSLIPNFVRIKLYMFIDRLIEYWDPVLKGSHVKNLPLGLCLKKSDRNIKNEANALLAVEKFTTINAPRLIDSVMIDATSGFIIMTRIFGDRLDNVYFLTTWEERKKIGEYLAKWIAEMRQIPNKSNYLIADTLGGPISDHRFSGESWGPFNTVSDFIDRLTRDVTKPRNEPPLSLLYERKYDVCFTHSDLHMSNLFVTRGRLSGIIDWENAGFKPEYWEFTRSLWPYGGERNLCYIYTCAFDGKYDDELEAEVFILHHSPFVF</sequence>
<dbReference type="OrthoDB" id="2906425at2759"/>
<evidence type="ECO:0000259" key="1">
    <source>
        <dbReference type="Pfam" id="PF01636"/>
    </source>
</evidence>
<name>A0A059JIR1_TRIIM</name>
<comment type="caution">
    <text evidence="2">The sequence shown here is derived from an EMBL/GenBank/DDBJ whole genome shotgun (WGS) entry which is preliminary data.</text>
</comment>
<dbReference type="STRING" id="1215338.A0A059JIR1"/>
<protein>
    <recommendedName>
        <fullName evidence="1">Aminoglycoside phosphotransferase domain-containing protein</fullName>
    </recommendedName>
</protein>
<dbReference type="AlphaFoldDB" id="A0A059JIR1"/>
<gene>
    <name evidence="2" type="ORF">H109_00847</name>
</gene>
<dbReference type="OMA" id="GHRCCIT"/>
<reference evidence="2 3" key="1">
    <citation type="submission" date="2014-02" db="EMBL/GenBank/DDBJ databases">
        <title>The Genome Sequence of Trichophyton interdigitale MR816.</title>
        <authorList>
            <consortium name="The Broad Institute Genomics Platform"/>
            <person name="Cuomo C.A."/>
            <person name="White T.C."/>
            <person name="Graser Y."/>
            <person name="Martinez-Rossi N."/>
            <person name="Heitman J."/>
            <person name="Young S.K."/>
            <person name="Zeng Q."/>
            <person name="Gargeya S."/>
            <person name="Abouelleil A."/>
            <person name="Alvarado L."/>
            <person name="Chapman S.B."/>
            <person name="Gainer-Dewar J."/>
            <person name="Goldberg J."/>
            <person name="Griggs A."/>
            <person name="Gujja S."/>
            <person name="Hansen M."/>
            <person name="Howarth C."/>
            <person name="Imamovic A."/>
            <person name="Larimer J."/>
            <person name="Martinez D."/>
            <person name="Murphy C."/>
            <person name="Pearson M.D."/>
            <person name="Persinoti G."/>
            <person name="Poon T."/>
            <person name="Priest M."/>
            <person name="Roberts A.D."/>
            <person name="Saif S."/>
            <person name="Shea T.D."/>
            <person name="Sykes S.N."/>
            <person name="Wortman J."/>
            <person name="Nusbaum C."/>
            <person name="Birren B."/>
        </authorList>
    </citation>
    <scope>NUCLEOTIDE SEQUENCE [LARGE SCALE GENOMIC DNA]</scope>
    <source>
        <strain evidence="2 3">MR816</strain>
    </source>
</reference>
<dbReference type="PANTHER" id="PTHR21310">
    <property type="entry name" value="AMINOGLYCOSIDE PHOSPHOTRANSFERASE-RELATED-RELATED"/>
    <property type="match status" value="1"/>
</dbReference>
<dbReference type="PANTHER" id="PTHR21310:SF15">
    <property type="entry name" value="AMINOGLYCOSIDE PHOSPHOTRANSFERASE DOMAIN-CONTAINING PROTEIN"/>
    <property type="match status" value="1"/>
</dbReference>